<dbReference type="Gene3D" id="1.20.1280.290">
    <property type="match status" value="1"/>
</dbReference>
<dbReference type="PANTHER" id="PTHR12226">
    <property type="entry name" value="MANNOSE-P-DOLICHOL UTILIZATION DEFECT 1 LEC35 -RELATED"/>
    <property type="match status" value="1"/>
</dbReference>
<keyword evidence="6" id="KW-0732">Signal</keyword>
<proteinExistence type="predicted"/>
<sequence length="206" mass="23064">MISNLLSITTIILSVIMKAPQIIRIYNQKQTGGISLTSLLLDLINLSTTTCYNYTNNYSLMSYLEYPIILIQQYILIGTVLFYNNRLNVQVLILSALYIGIFTAFVYGLIPSSILTILVPFGTPISLSSKGLQLYTIMKFKNADSISLTTWLISAYTNGARIYTIMMDSADKMLLTNFCLNTSLSTSIVLASVYYKQKQTSSKYIS</sequence>
<dbReference type="EMBL" id="CABPRJ010001895">
    <property type="protein sequence ID" value="VVC39383.1"/>
    <property type="molecule type" value="Genomic_DNA"/>
</dbReference>
<accession>A0A5E4N404</accession>
<evidence type="ECO:0000313" key="8">
    <source>
        <dbReference type="Proteomes" id="UP000325440"/>
    </source>
</evidence>
<keyword evidence="2 5" id="KW-0812">Transmembrane</keyword>
<comment type="subcellular location">
    <subcellularLocation>
        <location evidence="1">Membrane</location>
        <topology evidence="1">Multi-pass membrane protein</topology>
    </subcellularLocation>
</comment>
<name>A0A5E4N404_9HEMI</name>
<keyword evidence="8" id="KW-1185">Reference proteome</keyword>
<protein>
    <submittedName>
        <fullName evidence="7">PQ-loop repeat</fullName>
    </submittedName>
</protein>
<dbReference type="OrthoDB" id="271506at2759"/>
<gene>
    <name evidence="7" type="ORF">CINCED_3A023554</name>
</gene>
<evidence type="ECO:0000256" key="3">
    <source>
        <dbReference type="ARBA" id="ARBA00022989"/>
    </source>
</evidence>
<dbReference type="AlphaFoldDB" id="A0A5E4N404"/>
<evidence type="ECO:0000256" key="2">
    <source>
        <dbReference type="ARBA" id="ARBA00022692"/>
    </source>
</evidence>
<dbReference type="Proteomes" id="UP000325440">
    <property type="component" value="Unassembled WGS sequence"/>
</dbReference>
<feature type="chain" id="PRO_5022923173" evidence="6">
    <location>
        <begin position="19"/>
        <end position="206"/>
    </location>
</feature>
<evidence type="ECO:0000256" key="6">
    <source>
        <dbReference type="SAM" id="SignalP"/>
    </source>
</evidence>
<evidence type="ECO:0000313" key="7">
    <source>
        <dbReference type="EMBL" id="VVC39383.1"/>
    </source>
</evidence>
<evidence type="ECO:0000256" key="1">
    <source>
        <dbReference type="ARBA" id="ARBA00004141"/>
    </source>
</evidence>
<evidence type="ECO:0000256" key="4">
    <source>
        <dbReference type="ARBA" id="ARBA00023136"/>
    </source>
</evidence>
<organism evidence="7 8">
    <name type="scientific">Cinara cedri</name>
    <dbReference type="NCBI Taxonomy" id="506608"/>
    <lineage>
        <taxon>Eukaryota</taxon>
        <taxon>Metazoa</taxon>
        <taxon>Ecdysozoa</taxon>
        <taxon>Arthropoda</taxon>
        <taxon>Hexapoda</taxon>
        <taxon>Insecta</taxon>
        <taxon>Pterygota</taxon>
        <taxon>Neoptera</taxon>
        <taxon>Paraneoptera</taxon>
        <taxon>Hemiptera</taxon>
        <taxon>Sternorrhyncha</taxon>
        <taxon>Aphidomorpha</taxon>
        <taxon>Aphidoidea</taxon>
        <taxon>Aphididae</taxon>
        <taxon>Lachninae</taxon>
        <taxon>Cinara</taxon>
    </lineage>
</organism>
<feature type="transmembrane region" description="Helical" evidence="5">
    <location>
        <begin position="174"/>
        <end position="195"/>
    </location>
</feature>
<dbReference type="Pfam" id="PF04193">
    <property type="entry name" value="PQ-loop"/>
    <property type="match status" value="1"/>
</dbReference>
<keyword evidence="4 5" id="KW-0472">Membrane</keyword>
<evidence type="ECO:0000256" key="5">
    <source>
        <dbReference type="SAM" id="Phobius"/>
    </source>
</evidence>
<feature type="transmembrane region" description="Helical" evidence="5">
    <location>
        <begin position="66"/>
        <end position="84"/>
    </location>
</feature>
<reference evidence="7 8" key="1">
    <citation type="submission" date="2019-08" db="EMBL/GenBank/DDBJ databases">
        <authorList>
            <person name="Alioto T."/>
            <person name="Alioto T."/>
            <person name="Gomez Garrido J."/>
        </authorList>
    </citation>
    <scope>NUCLEOTIDE SEQUENCE [LARGE SCALE GENOMIC DNA]</scope>
</reference>
<keyword evidence="3 5" id="KW-1133">Transmembrane helix</keyword>
<feature type="signal peptide" evidence="6">
    <location>
        <begin position="1"/>
        <end position="18"/>
    </location>
</feature>
<dbReference type="GO" id="GO:0016020">
    <property type="term" value="C:membrane"/>
    <property type="evidence" value="ECO:0007669"/>
    <property type="project" value="UniProtKB-SubCell"/>
</dbReference>
<feature type="transmembrane region" description="Helical" evidence="5">
    <location>
        <begin position="91"/>
        <end position="110"/>
    </location>
</feature>
<dbReference type="InterPro" id="IPR006603">
    <property type="entry name" value="PQ-loop_rpt"/>
</dbReference>
<dbReference type="PANTHER" id="PTHR12226:SF3">
    <property type="entry name" value="SOLUTE CARRIER FAMILY 66 MEMBER 3"/>
    <property type="match status" value="1"/>
</dbReference>
<dbReference type="InterPro" id="IPR016817">
    <property type="entry name" value="MannP-dilichol_defect-1"/>
</dbReference>